<dbReference type="Proteomes" id="UP000030753">
    <property type="component" value="Unassembled WGS sequence"/>
</dbReference>
<dbReference type="AlphaFoldDB" id="W9I4I7"/>
<sequence length="984" mass="109865">MRFNRLISVVGVHCGGEMGDVIVGGVLDVPGKTMYEKLVHFSTKADELRQLLLNEPRGRPQRNVNLLLPACDPRADVGLLIMESMEYAHMSGSNTICTVTALLETGMVPMIEPQSTVALDTAAGLVTAVADCKDGKCTAVAFDNVPSFCFGLDLEVEVPGLGTFKYDVAWGGMWYALVDVNQTGLAIEPENTRKLVELGERIKLAIQATYTPIHPENAGIRGVTVLEFTESLTTHAGGKRAVNTVVVSPGRVDRSPCGTGTCARMAVLHTRGQLAQGEEFVHASITGSEFHCRIRGVAKVGNYSAVLPTVKDQENTSTSISLPRITAPDIEDTIPNFDSQLTHFEGNDEHVAATRPASVSETQPPSHESDALGMTGDTINGINVSEQGHLSMFQHSAYTPDFLGNTESVLDWPDLFSVDYSLSDLLSPGFDNTHNNAPEPQNARLSIVPPLVAPHSDHTRPLWHSQDAVSRSSRQDVSNIGLPCLEPQGPMTLELSQDDTQMLLKHIKDHCFPQLWSSPLGKKSPLETHLTAAVLTFANMTYLAPRQISHASFTNVLAFLAISSKHLAAQIRNKDSDKSEHWNQYAESAYQKAKQHLDYSLSTEVSPKLAKYKDLIMAVSTIVSFSILYDRQHDARKYLIDAERLLLIQGLPKLHISRKVKLLHHTYTWNRVISESTYVLRDSQCANIPMATEPYALPDGKGPAERETGGNNINRSAVPCVSLDDFLHLESYHQETDDLSRESGREMNHDIHLKQGRGMSESAFMMLYGVSETWLSLVSQTTRLSNLIQALNHGSKEKTLTLHEHIERRKESLEHRICSFASTKPTTDLPINLDHLSNAPSRESQRTARSHLVRALNFALVIFFYRRVYNVHPHIIQDYINNVMHALQEFERCCDREKQGGPGSPWPAFMAGCEAMTKEKRDYFANWFERAFNQTGFTRLVTARKCMYQVWERQDRFVMGGDEMQRHWTWMHISKERNLYVLLS</sequence>
<dbReference type="InterPro" id="IPR008794">
    <property type="entry name" value="Pro_racemase_fam"/>
</dbReference>
<dbReference type="OrthoDB" id="5089701at2759"/>
<evidence type="ECO:0000256" key="3">
    <source>
        <dbReference type="SAM" id="MobiDB-lite"/>
    </source>
</evidence>
<dbReference type="HOGENOM" id="CLU_302858_0_0_1"/>
<dbReference type="Gene3D" id="3.10.310.10">
    <property type="entry name" value="Diaminopimelate Epimerase, Chain A, domain 1"/>
    <property type="match status" value="2"/>
</dbReference>
<evidence type="ECO:0000313" key="5">
    <source>
        <dbReference type="Proteomes" id="UP000030753"/>
    </source>
</evidence>
<dbReference type="SFLD" id="SFLDS00028">
    <property type="entry name" value="Proline_Racemase"/>
    <property type="match status" value="1"/>
</dbReference>
<gene>
    <name evidence="4" type="ORF">FOYG_09248</name>
</gene>
<dbReference type="SUPFAM" id="SSF54506">
    <property type="entry name" value="Diaminopimelate epimerase-like"/>
    <property type="match status" value="1"/>
</dbReference>
<dbReference type="PANTHER" id="PTHR33442">
    <property type="entry name" value="TRANS-3-HYDROXY-L-PROLINE DEHYDRATASE"/>
    <property type="match status" value="1"/>
</dbReference>
<dbReference type="GO" id="GO:0047580">
    <property type="term" value="F:4-hydroxyproline epimerase activity"/>
    <property type="evidence" value="ECO:0007669"/>
    <property type="project" value="TreeGrafter"/>
</dbReference>
<dbReference type="Pfam" id="PF11951">
    <property type="entry name" value="Fungal_trans_2"/>
    <property type="match status" value="1"/>
</dbReference>
<evidence type="ECO:0000256" key="2">
    <source>
        <dbReference type="ARBA" id="ARBA00023242"/>
    </source>
</evidence>
<dbReference type="Pfam" id="PF05544">
    <property type="entry name" value="Pro_racemase"/>
    <property type="match status" value="1"/>
</dbReference>
<dbReference type="InterPro" id="IPR021858">
    <property type="entry name" value="Fun_TF"/>
</dbReference>
<dbReference type="FunFam" id="3.10.310.10:FF:000005">
    <property type="entry name" value="Proline racemase"/>
    <property type="match status" value="1"/>
</dbReference>
<name>W9I4I7_FUSOX</name>
<feature type="region of interest" description="Disordered" evidence="3">
    <location>
        <begin position="352"/>
        <end position="371"/>
    </location>
</feature>
<proteinExistence type="inferred from homology"/>
<dbReference type="PANTHER" id="PTHR33442:SF5">
    <property type="entry name" value="BIFUNCTIONAL TRANS-3-HYDROXY-L-PROLINE DEHYDRATASE_2-EPIMERASE"/>
    <property type="match status" value="1"/>
</dbReference>
<dbReference type="EMBL" id="JH717844">
    <property type="protein sequence ID" value="EWY87864.1"/>
    <property type="molecule type" value="Genomic_DNA"/>
</dbReference>
<organism evidence="4 5">
    <name type="scientific">Fusarium oxysporum NRRL 32931</name>
    <dbReference type="NCBI Taxonomy" id="660029"/>
    <lineage>
        <taxon>Eukaryota</taxon>
        <taxon>Fungi</taxon>
        <taxon>Dikarya</taxon>
        <taxon>Ascomycota</taxon>
        <taxon>Pezizomycotina</taxon>
        <taxon>Sordariomycetes</taxon>
        <taxon>Hypocreomycetidae</taxon>
        <taxon>Hypocreales</taxon>
        <taxon>Nectriaceae</taxon>
        <taxon>Fusarium</taxon>
        <taxon>Fusarium oxysporum species complex</taxon>
    </lineage>
</organism>
<protein>
    <recommendedName>
        <fullName evidence="6">Proline racemase</fullName>
    </recommendedName>
</protein>
<accession>W9I4I7</accession>
<evidence type="ECO:0000313" key="4">
    <source>
        <dbReference type="EMBL" id="EWY87864.1"/>
    </source>
</evidence>
<keyword evidence="2" id="KW-0539">Nucleus</keyword>
<comment type="similarity">
    <text evidence="1">Belongs to the proline racemase family.</text>
</comment>
<feature type="compositionally biased region" description="Polar residues" evidence="3">
    <location>
        <begin position="357"/>
        <end position="366"/>
    </location>
</feature>
<evidence type="ECO:0008006" key="6">
    <source>
        <dbReference type="Google" id="ProtNLM"/>
    </source>
</evidence>
<reference evidence="4 5" key="1">
    <citation type="submission" date="2011-06" db="EMBL/GenBank/DDBJ databases">
        <title>The Genome Sequence of Fusarium oxysporum FOSC 3-a.</title>
        <authorList>
            <consortium name="The Broad Institute Genome Sequencing Platform"/>
            <person name="Ma L.-J."/>
            <person name="Gale L.R."/>
            <person name="Schwartz D.C."/>
            <person name="Zhou S."/>
            <person name="Corby-Kistler H."/>
            <person name="Young S.K."/>
            <person name="Zeng Q."/>
            <person name="Gargeya S."/>
            <person name="Fitzgerald M."/>
            <person name="Haas B."/>
            <person name="Abouelleil A."/>
            <person name="Alvarado L."/>
            <person name="Arachchi H.M."/>
            <person name="Berlin A."/>
            <person name="Brown A."/>
            <person name="Chapman S.B."/>
            <person name="Chen Z."/>
            <person name="Dunbar C."/>
            <person name="Freedman E."/>
            <person name="Gearin G."/>
            <person name="Gellesch M."/>
            <person name="Goldberg J."/>
            <person name="Griggs A."/>
            <person name="Gujja S."/>
            <person name="Heiman D."/>
            <person name="Howarth C."/>
            <person name="Larson L."/>
            <person name="Lui A."/>
            <person name="MacDonald P.J.P."/>
            <person name="Mehta T."/>
            <person name="Montmayeur A."/>
            <person name="Murphy C."/>
            <person name="Neiman D."/>
            <person name="Pearson M."/>
            <person name="Priest M."/>
            <person name="Roberts A."/>
            <person name="Saif S."/>
            <person name="Shea T."/>
            <person name="Shenoy N."/>
            <person name="Sisk P."/>
            <person name="Stolte C."/>
            <person name="Sykes S."/>
            <person name="Wortman J."/>
            <person name="Nusbaum C."/>
            <person name="Birren B."/>
        </authorList>
    </citation>
    <scope>NUCLEOTIDE SEQUENCE [LARGE SCALE GENOMIC DNA]</scope>
    <source>
        <strain evidence="5">FOSC 3-a</strain>
    </source>
</reference>
<evidence type="ECO:0000256" key="1">
    <source>
        <dbReference type="ARBA" id="ARBA00007529"/>
    </source>
</evidence>